<dbReference type="InterPro" id="IPR004401">
    <property type="entry name" value="YbaB/EbfC"/>
</dbReference>
<comment type="caution">
    <text evidence="2">The sequence shown here is derived from an EMBL/GenBank/DDBJ whole genome shotgun (WGS) entry which is preliminary data.</text>
</comment>
<dbReference type="InterPro" id="IPR036894">
    <property type="entry name" value="YbaB-like_sf"/>
</dbReference>
<evidence type="ECO:0000313" key="3">
    <source>
        <dbReference type="Proteomes" id="UP001500618"/>
    </source>
</evidence>
<dbReference type="Proteomes" id="UP001500618">
    <property type="component" value="Unassembled WGS sequence"/>
</dbReference>
<evidence type="ECO:0008006" key="4">
    <source>
        <dbReference type="Google" id="ProtNLM"/>
    </source>
</evidence>
<sequence length="130" mass="14153">MSPVNHHASATVCEVVRDSERENTMATDDELTDFLRQAQEITAQVRAAGERMAQREIVGVCEGGAVQVTMTPAGEIRSVRIAPNAVDLDNLRRLERQIAQAMQNALENVRGVAEQMVRPLAADLSKLADG</sequence>
<organism evidence="2 3">
    <name type="scientific">Fodinicola feengrottensis</name>
    <dbReference type="NCBI Taxonomy" id="435914"/>
    <lineage>
        <taxon>Bacteria</taxon>
        <taxon>Bacillati</taxon>
        <taxon>Actinomycetota</taxon>
        <taxon>Actinomycetes</taxon>
        <taxon>Mycobacteriales</taxon>
        <taxon>Fodinicola</taxon>
    </lineage>
</organism>
<dbReference type="Gene3D" id="3.30.1310.10">
    <property type="entry name" value="Nucleoid-associated protein YbaB-like domain"/>
    <property type="match status" value="1"/>
</dbReference>
<dbReference type="SUPFAM" id="SSF82607">
    <property type="entry name" value="YbaB-like"/>
    <property type="match status" value="1"/>
</dbReference>
<dbReference type="EMBL" id="BAAANY010000013">
    <property type="protein sequence ID" value="GAA1685814.1"/>
    <property type="molecule type" value="Genomic_DNA"/>
</dbReference>
<accession>A0ABN2HCV4</accession>
<evidence type="ECO:0000256" key="1">
    <source>
        <dbReference type="ARBA" id="ARBA00023125"/>
    </source>
</evidence>
<dbReference type="PANTHER" id="PTHR33449:SF1">
    <property type="entry name" value="NUCLEOID-ASSOCIATED PROTEIN YBAB"/>
    <property type="match status" value="1"/>
</dbReference>
<name>A0ABN2HCV4_9ACTN</name>
<gene>
    <name evidence="2" type="ORF">GCM10009765_38900</name>
</gene>
<dbReference type="PANTHER" id="PTHR33449">
    <property type="entry name" value="NUCLEOID-ASSOCIATED PROTEIN YBAB"/>
    <property type="match status" value="1"/>
</dbReference>
<reference evidence="2 3" key="1">
    <citation type="journal article" date="2019" name="Int. J. Syst. Evol. Microbiol.">
        <title>The Global Catalogue of Microorganisms (GCM) 10K type strain sequencing project: providing services to taxonomists for standard genome sequencing and annotation.</title>
        <authorList>
            <consortium name="The Broad Institute Genomics Platform"/>
            <consortium name="The Broad Institute Genome Sequencing Center for Infectious Disease"/>
            <person name="Wu L."/>
            <person name="Ma J."/>
        </authorList>
    </citation>
    <scope>NUCLEOTIDE SEQUENCE [LARGE SCALE GENOMIC DNA]</scope>
    <source>
        <strain evidence="2 3">JCM 14718</strain>
    </source>
</reference>
<keyword evidence="3" id="KW-1185">Reference proteome</keyword>
<evidence type="ECO:0000313" key="2">
    <source>
        <dbReference type="EMBL" id="GAA1685814.1"/>
    </source>
</evidence>
<proteinExistence type="predicted"/>
<protein>
    <recommendedName>
        <fullName evidence="4">YbaB/EbfC family DNA-binding protein</fullName>
    </recommendedName>
</protein>
<dbReference type="Pfam" id="PF02575">
    <property type="entry name" value="YbaB_DNA_bd"/>
    <property type="match status" value="1"/>
</dbReference>
<dbReference type="RefSeq" id="WP_163571677.1">
    <property type="nucleotide sequence ID" value="NZ_BAAANY010000013.1"/>
</dbReference>
<keyword evidence="1" id="KW-0238">DNA-binding</keyword>